<keyword evidence="11" id="KW-1003">Cell membrane</keyword>
<comment type="subcellular location">
    <subcellularLocation>
        <location evidence="1">Cell membrane</location>
        <topology evidence="1">Multi-pass membrane protein</topology>
    </subcellularLocation>
</comment>
<dbReference type="NCBIfam" id="TIGR01525">
    <property type="entry name" value="ATPase-IB_hvy"/>
    <property type="match status" value="1"/>
</dbReference>
<dbReference type="InterPro" id="IPR027256">
    <property type="entry name" value="P-typ_ATPase_IB"/>
</dbReference>
<evidence type="ECO:0000256" key="6">
    <source>
        <dbReference type="ARBA" id="ARBA00022840"/>
    </source>
</evidence>
<keyword evidence="8" id="KW-1278">Translocase</keyword>
<dbReference type="InterPro" id="IPR018303">
    <property type="entry name" value="ATPase_P-typ_P_site"/>
</dbReference>
<dbReference type="PROSITE" id="PS00154">
    <property type="entry name" value="ATPASE_E1_E2"/>
    <property type="match status" value="1"/>
</dbReference>
<feature type="transmembrane region" description="Helical" evidence="11">
    <location>
        <begin position="309"/>
        <end position="335"/>
    </location>
</feature>
<dbReference type="EMBL" id="JPSQ01000021">
    <property type="protein sequence ID" value="KND62662.1"/>
    <property type="molecule type" value="Genomic_DNA"/>
</dbReference>
<keyword evidence="9 11" id="KW-1133">Transmembrane helix</keyword>
<dbReference type="RefSeq" id="WP_050337136.1">
    <property type="nucleotide sequence ID" value="NZ_JPSQ01000021.1"/>
</dbReference>
<feature type="transmembrane region" description="Helical" evidence="11">
    <location>
        <begin position="646"/>
        <end position="666"/>
    </location>
</feature>
<dbReference type="GO" id="GO:0046872">
    <property type="term" value="F:metal ion binding"/>
    <property type="evidence" value="ECO:0007669"/>
    <property type="project" value="UniProtKB-KW"/>
</dbReference>
<dbReference type="SFLD" id="SFLDF00027">
    <property type="entry name" value="p-type_atpase"/>
    <property type="match status" value="1"/>
</dbReference>
<comment type="caution">
    <text evidence="13">The sequence shown here is derived from an EMBL/GenBank/DDBJ whole genome shotgun (WGS) entry which is preliminary data.</text>
</comment>
<evidence type="ECO:0000256" key="11">
    <source>
        <dbReference type="RuleBase" id="RU362081"/>
    </source>
</evidence>
<dbReference type="FunFam" id="2.70.150.10:FF:000002">
    <property type="entry name" value="Copper-transporting ATPase 1, putative"/>
    <property type="match status" value="1"/>
</dbReference>
<dbReference type="OrthoDB" id="9813266at2"/>
<gene>
    <name evidence="13" type="primary">zntA</name>
    <name evidence="13" type="ORF">AlmWB_01460</name>
</gene>
<sequence>MVNCPIKYIDHNSRQQQKKFLFYGLTLYCFFLLLFLFIRFRSDVSKIPYFFIIIYTILAFVIILLFSYHVVIEGLVETYRNIKEKKKFIPNIHLLMGLGALGAVCLQEYNDAIILMMIFSFADLFEEYIENQSQKEIKKLLNIVPTQARLLKSNDEWEIIPIQQIKVGDKVIVLNGDQIPSDGIILEGASSIDESNITGESIPVDKKKGDKVFGSTINLNNNLVIEMTTTNDQAIFSKIIDLTLNIKQKIKKESLMRKIGPLYIKVILSITLIMLFIGLSATFVSSFVFVSVPFLEYFLFKALFFKSLIFLTVASPCALAVAEVPAIFAAISNLARKGMLLKSGKSLVTLSDIQVVFFDKTGTLTQGKPEVQEFFFLPEMTSEQQIFFSNVLLEMEKHSNHPLAFAIQKYLKKNYTFDTTTMTLDLNILNILGIGVEAIDAQQNQYKVAKYNIFENVTDEIRLQTDELLKKGRTVIYFSYNNKVIIIIGILDLLRPEAVKMIQYFKKNNIYTVMLTGDNAQVANEITSVLELDLCYANCLPEEKAQYIQKIKKEYGVAVMVGDGINDLPALANADVAVSLQEGSGAAIDFADIVLVKNDLQKIVYMHRISCKLKKIIWQNIIFALFVILILSILNFSPNDWLKLPWAVLIHEFSTIIVLLNCLRLYF</sequence>
<dbReference type="Gene3D" id="3.40.1110.10">
    <property type="entry name" value="Calcium-transporting ATPase, cytoplasmic domain N"/>
    <property type="match status" value="1"/>
</dbReference>
<feature type="transmembrane region" description="Helical" evidence="11">
    <location>
        <begin position="20"/>
        <end position="38"/>
    </location>
</feature>
<dbReference type="InterPro" id="IPR036412">
    <property type="entry name" value="HAD-like_sf"/>
</dbReference>
<dbReference type="PANTHER" id="PTHR43079:SF1">
    <property type="entry name" value="CADMIUM_ZINC-TRANSPORTING ATPASE HMA1, CHLOROPLASTIC-RELATED"/>
    <property type="match status" value="1"/>
</dbReference>
<evidence type="ECO:0000256" key="1">
    <source>
        <dbReference type="ARBA" id="ARBA00004651"/>
    </source>
</evidence>
<dbReference type="InterPro" id="IPR059000">
    <property type="entry name" value="ATPase_P-type_domA"/>
</dbReference>
<dbReference type="SUPFAM" id="SSF56784">
    <property type="entry name" value="HAD-like"/>
    <property type="match status" value="1"/>
</dbReference>
<keyword evidence="4 11" id="KW-0479">Metal-binding</keyword>
<dbReference type="Gene3D" id="3.40.50.1000">
    <property type="entry name" value="HAD superfamily/HAD-like"/>
    <property type="match status" value="1"/>
</dbReference>
<protein>
    <submittedName>
        <fullName evidence="13">Cation uptake P-type ATPase</fullName>
    </submittedName>
</protein>
<dbReference type="SUPFAM" id="SSF81653">
    <property type="entry name" value="Calcium ATPase, transduction domain A"/>
    <property type="match status" value="1"/>
</dbReference>
<dbReference type="Proteomes" id="UP000037086">
    <property type="component" value="Unassembled WGS sequence"/>
</dbReference>
<dbReference type="SFLD" id="SFLDS00003">
    <property type="entry name" value="Haloacid_Dehalogenase"/>
    <property type="match status" value="1"/>
</dbReference>
<dbReference type="InterPro" id="IPR008250">
    <property type="entry name" value="ATPase_P-typ_transduc_dom_A_sf"/>
</dbReference>
<feature type="transmembrane region" description="Helical" evidence="11">
    <location>
        <begin position="262"/>
        <end position="289"/>
    </location>
</feature>
<evidence type="ECO:0000256" key="9">
    <source>
        <dbReference type="ARBA" id="ARBA00022989"/>
    </source>
</evidence>
<evidence type="ECO:0000256" key="3">
    <source>
        <dbReference type="ARBA" id="ARBA00022692"/>
    </source>
</evidence>
<evidence type="ECO:0000256" key="10">
    <source>
        <dbReference type="ARBA" id="ARBA00023136"/>
    </source>
</evidence>
<dbReference type="Pfam" id="PF00702">
    <property type="entry name" value="Hydrolase"/>
    <property type="match status" value="1"/>
</dbReference>
<dbReference type="PANTHER" id="PTHR43079">
    <property type="entry name" value="PROBABLE CADMIUM/ZINC-TRANSPORTING ATPASE HMA1"/>
    <property type="match status" value="1"/>
</dbReference>
<dbReference type="InterPro" id="IPR023298">
    <property type="entry name" value="ATPase_P-typ_TM_dom_sf"/>
</dbReference>
<dbReference type="GO" id="GO:0005886">
    <property type="term" value="C:plasma membrane"/>
    <property type="evidence" value="ECO:0007669"/>
    <property type="project" value="UniProtKB-SubCell"/>
</dbReference>
<dbReference type="InterPro" id="IPR023214">
    <property type="entry name" value="HAD_sf"/>
</dbReference>
<dbReference type="SFLD" id="SFLDG00002">
    <property type="entry name" value="C1.7:_P-type_atpase_like"/>
    <property type="match status" value="1"/>
</dbReference>
<accession>A0A0L0MJ40</accession>
<keyword evidence="10 11" id="KW-0472">Membrane</keyword>
<feature type="transmembrane region" description="Helical" evidence="11">
    <location>
        <begin position="616"/>
        <end position="634"/>
    </location>
</feature>
<dbReference type="GO" id="GO:0005524">
    <property type="term" value="F:ATP binding"/>
    <property type="evidence" value="ECO:0007669"/>
    <property type="project" value="UniProtKB-UniRule"/>
</dbReference>
<dbReference type="NCBIfam" id="TIGR01494">
    <property type="entry name" value="ATPase_P-type"/>
    <property type="match status" value="2"/>
</dbReference>
<dbReference type="SUPFAM" id="SSF81665">
    <property type="entry name" value="Calcium ATPase, transmembrane domain M"/>
    <property type="match status" value="1"/>
</dbReference>
<evidence type="ECO:0000313" key="13">
    <source>
        <dbReference type="EMBL" id="KND62662.1"/>
    </source>
</evidence>
<evidence type="ECO:0000256" key="2">
    <source>
        <dbReference type="ARBA" id="ARBA00006024"/>
    </source>
</evidence>
<feature type="domain" description="P-type ATPase A" evidence="12">
    <location>
        <begin position="144"/>
        <end position="243"/>
    </location>
</feature>
<evidence type="ECO:0000256" key="7">
    <source>
        <dbReference type="ARBA" id="ARBA00022842"/>
    </source>
</evidence>
<feature type="transmembrane region" description="Helical" evidence="11">
    <location>
        <begin position="50"/>
        <end position="76"/>
    </location>
</feature>
<dbReference type="GO" id="GO:0019829">
    <property type="term" value="F:ATPase-coupled monoatomic cation transmembrane transporter activity"/>
    <property type="evidence" value="ECO:0007669"/>
    <property type="project" value="InterPro"/>
</dbReference>
<keyword evidence="6 11" id="KW-0067">ATP-binding</keyword>
<name>A0A0L0MJ40_9MOLU</name>
<organism evidence="13 14">
    <name type="scientific">Candidatus Phytoplasma phoenicium</name>
    <dbReference type="NCBI Taxonomy" id="198422"/>
    <lineage>
        <taxon>Bacteria</taxon>
        <taxon>Bacillati</taxon>
        <taxon>Mycoplasmatota</taxon>
        <taxon>Mollicutes</taxon>
        <taxon>Acholeplasmatales</taxon>
        <taxon>Acholeplasmataceae</taxon>
        <taxon>Candidatus Phytoplasma</taxon>
        <taxon>16SrIX (Pigeon pea witches'-broom group)</taxon>
    </lineage>
</organism>
<dbReference type="Pfam" id="PF00122">
    <property type="entry name" value="E1-E2_ATPase"/>
    <property type="match status" value="1"/>
</dbReference>
<evidence type="ECO:0000256" key="5">
    <source>
        <dbReference type="ARBA" id="ARBA00022741"/>
    </source>
</evidence>
<dbReference type="Gene3D" id="2.70.150.10">
    <property type="entry name" value="Calcium-transporting ATPase, cytoplasmic transduction domain A"/>
    <property type="match status" value="1"/>
</dbReference>
<dbReference type="PRINTS" id="PR00119">
    <property type="entry name" value="CATATPASE"/>
</dbReference>
<dbReference type="InterPro" id="IPR023299">
    <property type="entry name" value="ATPase_P-typ_cyto_dom_N"/>
</dbReference>
<evidence type="ECO:0000256" key="4">
    <source>
        <dbReference type="ARBA" id="ARBA00022723"/>
    </source>
</evidence>
<dbReference type="InterPro" id="IPR051949">
    <property type="entry name" value="Cation_Transport_ATPase"/>
</dbReference>
<keyword evidence="7" id="KW-0460">Magnesium</keyword>
<evidence type="ECO:0000313" key="14">
    <source>
        <dbReference type="Proteomes" id="UP000037086"/>
    </source>
</evidence>
<dbReference type="InterPro" id="IPR044492">
    <property type="entry name" value="P_typ_ATPase_HD_dom"/>
</dbReference>
<comment type="similarity">
    <text evidence="2 11">Belongs to the cation transport ATPase (P-type) (TC 3.A.3) family. Type IB subfamily.</text>
</comment>
<dbReference type="PATRIC" id="fig|198422.3.peg.98"/>
<proteinExistence type="inferred from homology"/>
<evidence type="ECO:0000256" key="8">
    <source>
        <dbReference type="ARBA" id="ARBA00022967"/>
    </source>
</evidence>
<dbReference type="GO" id="GO:0016887">
    <property type="term" value="F:ATP hydrolysis activity"/>
    <property type="evidence" value="ECO:0007669"/>
    <property type="project" value="InterPro"/>
</dbReference>
<dbReference type="InterPro" id="IPR001757">
    <property type="entry name" value="P_typ_ATPase"/>
</dbReference>
<reference evidence="13 14" key="1">
    <citation type="journal article" date="2015" name="BMC Microbiol.">
        <title>'Candidatus Phytoplasma phoenicium' associated with almond witches'-broom disease: from draft genome to genetic diversity among strain populations.</title>
        <authorList>
            <person name="Quaglino F."/>
            <person name="Kube M."/>
            <person name="Jawhari M."/>
            <person name="Abou-Jawdah Y."/>
            <person name="Siewert C."/>
            <person name="Choueiri E."/>
            <person name="Sobh H."/>
            <person name="Casati P."/>
            <person name="Tedeschi R."/>
            <person name="Molino Lova M."/>
            <person name="Alma A."/>
            <person name="Bianco P.A."/>
        </authorList>
    </citation>
    <scope>NUCLEOTIDE SEQUENCE [LARGE SCALE GENOMIC DNA]</scope>
    <source>
        <strain evidence="13 14">SA213</strain>
    </source>
</reference>
<evidence type="ECO:0000259" key="12">
    <source>
        <dbReference type="Pfam" id="PF00122"/>
    </source>
</evidence>
<keyword evidence="14" id="KW-1185">Reference proteome</keyword>
<keyword evidence="5 11" id="KW-0547">Nucleotide-binding</keyword>
<dbReference type="AlphaFoldDB" id="A0A0L0MJ40"/>
<keyword evidence="3 11" id="KW-0812">Transmembrane</keyword>